<dbReference type="RefSeq" id="WP_142526853.1">
    <property type="nucleotide sequence ID" value="NZ_CBCSJO010000003.1"/>
</dbReference>
<organism evidence="7 8">
    <name type="scientific">Pedobacter westerhofensis</name>
    <dbReference type="NCBI Taxonomy" id="425512"/>
    <lineage>
        <taxon>Bacteria</taxon>
        <taxon>Pseudomonadati</taxon>
        <taxon>Bacteroidota</taxon>
        <taxon>Sphingobacteriia</taxon>
        <taxon>Sphingobacteriales</taxon>
        <taxon>Sphingobacteriaceae</taxon>
        <taxon>Pedobacter</taxon>
    </lineage>
</organism>
<dbReference type="EMBL" id="FXTN01000002">
    <property type="protein sequence ID" value="SMO44430.1"/>
    <property type="molecule type" value="Genomic_DNA"/>
</dbReference>
<evidence type="ECO:0000313" key="8">
    <source>
        <dbReference type="Proteomes" id="UP000320300"/>
    </source>
</evidence>
<evidence type="ECO:0000259" key="5">
    <source>
        <dbReference type="Pfam" id="PF04542"/>
    </source>
</evidence>
<feature type="domain" description="RNA polymerase sigma factor 70 region 4 type 2" evidence="6">
    <location>
        <begin position="108"/>
        <end position="158"/>
    </location>
</feature>
<dbReference type="InterPro" id="IPR007627">
    <property type="entry name" value="RNA_pol_sigma70_r2"/>
</dbReference>
<dbReference type="InterPro" id="IPR013325">
    <property type="entry name" value="RNA_pol_sigma_r2"/>
</dbReference>
<evidence type="ECO:0000256" key="3">
    <source>
        <dbReference type="ARBA" id="ARBA00023082"/>
    </source>
</evidence>
<keyword evidence="8" id="KW-1185">Reference proteome</keyword>
<dbReference type="SUPFAM" id="SSF88946">
    <property type="entry name" value="Sigma2 domain of RNA polymerase sigma factors"/>
    <property type="match status" value="1"/>
</dbReference>
<evidence type="ECO:0000256" key="2">
    <source>
        <dbReference type="ARBA" id="ARBA00023015"/>
    </source>
</evidence>
<dbReference type="InterPro" id="IPR014284">
    <property type="entry name" value="RNA_pol_sigma-70_dom"/>
</dbReference>
<dbReference type="AlphaFoldDB" id="A0A521BCG4"/>
<dbReference type="GO" id="GO:0003677">
    <property type="term" value="F:DNA binding"/>
    <property type="evidence" value="ECO:0007669"/>
    <property type="project" value="InterPro"/>
</dbReference>
<dbReference type="Gene3D" id="1.10.10.10">
    <property type="entry name" value="Winged helix-like DNA-binding domain superfamily/Winged helix DNA-binding domain"/>
    <property type="match status" value="1"/>
</dbReference>
<dbReference type="SUPFAM" id="SSF88659">
    <property type="entry name" value="Sigma3 and sigma4 domains of RNA polymerase sigma factors"/>
    <property type="match status" value="1"/>
</dbReference>
<dbReference type="CDD" id="cd06171">
    <property type="entry name" value="Sigma70_r4"/>
    <property type="match status" value="1"/>
</dbReference>
<dbReference type="InterPro" id="IPR039425">
    <property type="entry name" value="RNA_pol_sigma-70-like"/>
</dbReference>
<accession>A0A521BCG4</accession>
<reference evidence="7 8" key="1">
    <citation type="submission" date="2017-05" db="EMBL/GenBank/DDBJ databases">
        <authorList>
            <person name="Varghese N."/>
            <person name="Submissions S."/>
        </authorList>
    </citation>
    <scope>NUCLEOTIDE SEQUENCE [LARGE SCALE GENOMIC DNA]</scope>
    <source>
        <strain evidence="7 8">DSM 19036</strain>
    </source>
</reference>
<dbReference type="InterPro" id="IPR013249">
    <property type="entry name" value="RNA_pol_sigma70_r4_t2"/>
</dbReference>
<keyword evidence="2" id="KW-0805">Transcription regulation</keyword>
<dbReference type="NCBIfam" id="TIGR02937">
    <property type="entry name" value="sigma70-ECF"/>
    <property type="match status" value="1"/>
</dbReference>
<proteinExistence type="inferred from homology"/>
<gene>
    <name evidence="7" type="ORF">SAMN06265348_102164</name>
</gene>
<name>A0A521BCG4_9SPHI</name>
<sequence length="167" mass="19648">MENMPFDDRIITYSKNLHHFAIGFTNNPDDANDLVQDTYVKAIRYANLYTEGTNLKAWLYTILKNTYFNNYRSNQYHSKVVTVTEDYQPHQLLKSSTTNAGVETLISEDINKALMMLPEEYSLPFLRYFEGYKYLEIAEEFCIPIGTVKTRIHMARKILKSKLRMYC</sequence>
<dbReference type="Gene3D" id="1.10.1740.10">
    <property type="match status" value="1"/>
</dbReference>
<comment type="similarity">
    <text evidence="1">Belongs to the sigma-70 factor family. ECF subfamily.</text>
</comment>
<dbReference type="Pfam" id="PF04542">
    <property type="entry name" value="Sigma70_r2"/>
    <property type="match status" value="1"/>
</dbReference>
<protein>
    <submittedName>
        <fullName evidence="7">RNA polymerase, sigma subunit, ECF family</fullName>
    </submittedName>
</protein>
<evidence type="ECO:0000256" key="4">
    <source>
        <dbReference type="ARBA" id="ARBA00023163"/>
    </source>
</evidence>
<evidence type="ECO:0000259" key="6">
    <source>
        <dbReference type="Pfam" id="PF08281"/>
    </source>
</evidence>
<dbReference type="GO" id="GO:0006352">
    <property type="term" value="P:DNA-templated transcription initiation"/>
    <property type="evidence" value="ECO:0007669"/>
    <property type="project" value="InterPro"/>
</dbReference>
<dbReference type="Pfam" id="PF08281">
    <property type="entry name" value="Sigma70_r4_2"/>
    <property type="match status" value="1"/>
</dbReference>
<keyword evidence="4" id="KW-0804">Transcription</keyword>
<evidence type="ECO:0000256" key="1">
    <source>
        <dbReference type="ARBA" id="ARBA00010641"/>
    </source>
</evidence>
<dbReference type="OrthoDB" id="9785675at2"/>
<keyword evidence="3" id="KW-0731">Sigma factor</keyword>
<evidence type="ECO:0000313" key="7">
    <source>
        <dbReference type="EMBL" id="SMO44430.1"/>
    </source>
</evidence>
<dbReference type="PANTHER" id="PTHR43133:SF25">
    <property type="entry name" value="RNA POLYMERASE SIGMA FACTOR RFAY-RELATED"/>
    <property type="match status" value="1"/>
</dbReference>
<dbReference type="PANTHER" id="PTHR43133">
    <property type="entry name" value="RNA POLYMERASE ECF-TYPE SIGMA FACTO"/>
    <property type="match status" value="1"/>
</dbReference>
<feature type="domain" description="RNA polymerase sigma-70 region 2" evidence="5">
    <location>
        <begin position="13"/>
        <end position="75"/>
    </location>
</feature>
<dbReference type="GO" id="GO:0016987">
    <property type="term" value="F:sigma factor activity"/>
    <property type="evidence" value="ECO:0007669"/>
    <property type="project" value="UniProtKB-KW"/>
</dbReference>
<dbReference type="Proteomes" id="UP000320300">
    <property type="component" value="Unassembled WGS sequence"/>
</dbReference>
<dbReference type="InterPro" id="IPR013324">
    <property type="entry name" value="RNA_pol_sigma_r3/r4-like"/>
</dbReference>
<dbReference type="InterPro" id="IPR036388">
    <property type="entry name" value="WH-like_DNA-bd_sf"/>
</dbReference>